<evidence type="ECO:0000313" key="2">
    <source>
        <dbReference type="Proteomes" id="UP000549882"/>
    </source>
</evidence>
<organism evidence="1 2">
    <name type="scientific">Rhizobium paranaense</name>
    <dbReference type="NCBI Taxonomy" id="1650438"/>
    <lineage>
        <taxon>Bacteria</taxon>
        <taxon>Pseudomonadati</taxon>
        <taxon>Pseudomonadota</taxon>
        <taxon>Alphaproteobacteria</taxon>
        <taxon>Hyphomicrobiales</taxon>
        <taxon>Rhizobiaceae</taxon>
        <taxon>Rhizobium/Agrobacterium group</taxon>
        <taxon>Rhizobium</taxon>
    </lineage>
</organism>
<name>A0A7W8XTC9_9HYPH</name>
<sequence length="56" mass="6168">MVRCEKQEACLFQSPNLDEALVSQGVLLKAAKRLFDTFVIAQADGTESRFGGMFSI</sequence>
<dbReference type="EMBL" id="JACHBI010000007">
    <property type="protein sequence ID" value="MBB5575176.1"/>
    <property type="molecule type" value="Genomic_DNA"/>
</dbReference>
<protein>
    <submittedName>
        <fullName evidence="1">Anti-sigma regulatory factor (Ser/Thr protein kinase)</fullName>
    </submittedName>
</protein>
<dbReference type="Proteomes" id="UP000549882">
    <property type="component" value="Unassembled WGS sequence"/>
</dbReference>
<comment type="caution">
    <text evidence="1">The sequence shown here is derived from an EMBL/GenBank/DDBJ whole genome shotgun (WGS) entry which is preliminary data.</text>
</comment>
<gene>
    <name evidence="1" type="ORF">GGD50_003805</name>
</gene>
<proteinExistence type="predicted"/>
<evidence type="ECO:0000313" key="1">
    <source>
        <dbReference type="EMBL" id="MBB5575176.1"/>
    </source>
</evidence>
<accession>A0A7W8XTC9</accession>
<dbReference type="AlphaFoldDB" id="A0A7W8XTC9"/>
<keyword evidence="2" id="KW-1185">Reference proteome</keyword>
<reference evidence="1 2" key="1">
    <citation type="submission" date="2020-08" db="EMBL/GenBank/DDBJ databases">
        <title>Genomic Encyclopedia of Type Strains, Phase IV (KMG-V): Genome sequencing to study the core and pangenomes of soil and plant-associated prokaryotes.</title>
        <authorList>
            <person name="Whitman W."/>
        </authorList>
    </citation>
    <scope>NUCLEOTIDE SEQUENCE [LARGE SCALE GENOMIC DNA]</scope>
    <source>
        <strain evidence="1 2">SEMIA 4064</strain>
    </source>
</reference>